<dbReference type="GO" id="GO:0016020">
    <property type="term" value="C:membrane"/>
    <property type="evidence" value="ECO:0007669"/>
    <property type="project" value="UniProtKB-SubCell"/>
</dbReference>
<protein>
    <submittedName>
        <fullName evidence="9">D-methionine transport system substrate-binding protein</fullName>
    </submittedName>
</protein>
<keyword evidence="10" id="KW-1185">Reference proteome</keyword>
<evidence type="ECO:0000313" key="10">
    <source>
        <dbReference type="Proteomes" id="UP000199008"/>
    </source>
</evidence>
<evidence type="ECO:0000256" key="1">
    <source>
        <dbReference type="ARBA" id="ARBA00004635"/>
    </source>
</evidence>
<name>A0A1G9BQ44_9BACL</name>
<evidence type="ECO:0000256" key="5">
    <source>
        <dbReference type="ARBA" id="ARBA00023139"/>
    </source>
</evidence>
<dbReference type="RefSeq" id="WP_176754037.1">
    <property type="nucleotide sequence ID" value="NZ_FNFY01000003.1"/>
</dbReference>
<evidence type="ECO:0000256" key="6">
    <source>
        <dbReference type="ARBA" id="ARBA00023288"/>
    </source>
</evidence>
<comment type="subcellular location">
    <subcellularLocation>
        <location evidence="1">Membrane</location>
        <topology evidence="1">Lipid-anchor</topology>
    </subcellularLocation>
</comment>
<evidence type="ECO:0000313" key="9">
    <source>
        <dbReference type="EMBL" id="SDK41274.1"/>
    </source>
</evidence>
<comment type="similarity">
    <text evidence="2">Belongs to the NlpA lipoprotein family.</text>
</comment>
<dbReference type="STRING" id="576118.SAMN05216216_10355"/>
<dbReference type="PROSITE" id="PS51257">
    <property type="entry name" value="PROKAR_LIPOPROTEIN"/>
    <property type="match status" value="1"/>
</dbReference>
<reference evidence="10" key="1">
    <citation type="submission" date="2016-10" db="EMBL/GenBank/DDBJ databases">
        <authorList>
            <person name="Varghese N."/>
            <person name="Submissions S."/>
        </authorList>
    </citation>
    <scope>NUCLEOTIDE SEQUENCE [LARGE SCALE GENOMIC DNA]</scope>
    <source>
        <strain evidence="10">CGMCC 1.8895</strain>
    </source>
</reference>
<dbReference type="Gene3D" id="3.40.190.10">
    <property type="entry name" value="Periplasmic binding protein-like II"/>
    <property type="match status" value="2"/>
</dbReference>
<proteinExistence type="inferred from homology"/>
<dbReference type="Pfam" id="PF03180">
    <property type="entry name" value="Lipoprotein_9"/>
    <property type="match status" value="1"/>
</dbReference>
<keyword evidence="5" id="KW-0564">Palmitate</keyword>
<evidence type="ECO:0000256" key="2">
    <source>
        <dbReference type="ARBA" id="ARBA00008973"/>
    </source>
</evidence>
<feature type="region of interest" description="Disordered" evidence="7">
    <location>
        <begin position="25"/>
        <end position="52"/>
    </location>
</feature>
<gene>
    <name evidence="9" type="ORF">SAMN05216216_10355</name>
</gene>
<evidence type="ECO:0000256" key="7">
    <source>
        <dbReference type="SAM" id="MobiDB-lite"/>
    </source>
</evidence>
<dbReference type="SUPFAM" id="SSF53850">
    <property type="entry name" value="Periplasmic binding protein-like II"/>
    <property type="match status" value="1"/>
</dbReference>
<feature type="chain" id="PRO_5038923206" evidence="8">
    <location>
        <begin position="20"/>
        <end position="290"/>
    </location>
</feature>
<dbReference type="PANTHER" id="PTHR30429:SF1">
    <property type="entry name" value="D-METHIONINE-BINDING LIPOPROTEIN METQ-RELATED"/>
    <property type="match status" value="1"/>
</dbReference>
<keyword evidence="4" id="KW-0472">Membrane</keyword>
<feature type="compositionally biased region" description="Acidic residues" evidence="7">
    <location>
        <begin position="25"/>
        <end position="49"/>
    </location>
</feature>
<keyword evidence="6" id="KW-0449">Lipoprotein</keyword>
<evidence type="ECO:0000256" key="4">
    <source>
        <dbReference type="ARBA" id="ARBA00023136"/>
    </source>
</evidence>
<accession>A0A1G9BQ44</accession>
<evidence type="ECO:0000256" key="8">
    <source>
        <dbReference type="SAM" id="SignalP"/>
    </source>
</evidence>
<dbReference type="EMBL" id="FNFY01000003">
    <property type="protein sequence ID" value="SDK41274.1"/>
    <property type="molecule type" value="Genomic_DNA"/>
</dbReference>
<organism evidence="9 10">
    <name type="scientific">Lacicoccus qingdaonensis</name>
    <dbReference type="NCBI Taxonomy" id="576118"/>
    <lineage>
        <taxon>Bacteria</taxon>
        <taxon>Bacillati</taxon>
        <taxon>Bacillota</taxon>
        <taxon>Bacilli</taxon>
        <taxon>Bacillales</taxon>
        <taxon>Salinicoccaceae</taxon>
        <taxon>Lacicoccus</taxon>
    </lineage>
</organism>
<feature type="signal peptide" evidence="8">
    <location>
        <begin position="1"/>
        <end position="19"/>
    </location>
</feature>
<evidence type="ECO:0000256" key="3">
    <source>
        <dbReference type="ARBA" id="ARBA00022729"/>
    </source>
</evidence>
<dbReference type="InterPro" id="IPR004872">
    <property type="entry name" value="Lipoprotein_NlpA"/>
</dbReference>
<dbReference type="Proteomes" id="UP000199008">
    <property type="component" value="Unassembled WGS sequence"/>
</dbReference>
<dbReference type="AlphaFoldDB" id="A0A1G9BQ44"/>
<keyword evidence="3 8" id="KW-0732">Signal</keyword>
<sequence>MFKRNLLFVLLGVIVFVMAACDSGDEETSENAETEENGNEDAAEEEDTELQVASQTIPMTDVVKLAAEAIEEPYTVEMVEVADNIQYNEALLNEEVDANFAQHEPFMEMFNAERDGNLVAIQPIYNAIVGYYSPVYDSIDDIEDGAEVAIPSDATNEARALMILEQHDLITLSDGVTYDATVDDIEENPHDFTFTHVDLLNLTSSYEDGVELVFNYPTYIDSIGLTPDDAVFLEEDENNTFAITLVAREDNQDSEAIQALQEAFTSDEVYEFLSGLEDEGHLEPAFEQGE</sequence>
<dbReference type="PANTHER" id="PTHR30429">
    <property type="entry name" value="D-METHIONINE-BINDING LIPOPROTEIN METQ"/>
    <property type="match status" value="1"/>
</dbReference>